<dbReference type="GO" id="GO:0008360">
    <property type="term" value="P:regulation of cell shape"/>
    <property type="evidence" value="ECO:0007669"/>
    <property type="project" value="UniProtKB-KW"/>
</dbReference>
<comment type="caution">
    <text evidence="7">The sequence shown here is derived from an EMBL/GenBank/DDBJ whole genome shotgun (WGS) entry which is preliminary data.</text>
</comment>
<dbReference type="EMBL" id="MGGI01000003">
    <property type="protein sequence ID" value="OGM27700.1"/>
    <property type="molecule type" value="Genomic_DNA"/>
</dbReference>
<evidence type="ECO:0000256" key="1">
    <source>
        <dbReference type="ARBA" id="ARBA00009943"/>
    </source>
</evidence>
<dbReference type="AlphaFoldDB" id="A0A1F7YKH5"/>
<keyword evidence="5" id="KW-0012">Acyltransferase</keyword>
<accession>A0A1F7YKH5</accession>
<evidence type="ECO:0008006" key="9">
    <source>
        <dbReference type="Google" id="ProtNLM"/>
    </source>
</evidence>
<reference evidence="7 8" key="1">
    <citation type="journal article" date="2016" name="Nat. Commun.">
        <title>Thousands of microbial genomes shed light on interconnected biogeochemical processes in an aquifer system.</title>
        <authorList>
            <person name="Anantharaman K."/>
            <person name="Brown C.T."/>
            <person name="Hug L.A."/>
            <person name="Sharon I."/>
            <person name="Castelle C.J."/>
            <person name="Probst A.J."/>
            <person name="Thomas B.C."/>
            <person name="Singh A."/>
            <person name="Wilkins M.J."/>
            <person name="Karaoz U."/>
            <person name="Brodie E.L."/>
            <person name="Williams K.H."/>
            <person name="Hubbard S.S."/>
            <person name="Banfield J.F."/>
        </authorList>
    </citation>
    <scope>NUCLEOTIDE SEQUENCE [LARGE SCALE GENOMIC DNA]</scope>
</reference>
<evidence type="ECO:0000256" key="2">
    <source>
        <dbReference type="ARBA" id="ARBA00022679"/>
    </source>
</evidence>
<evidence type="ECO:0000256" key="5">
    <source>
        <dbReference type="ARBA" id="ARBA00023315"/>
    </source>
</evidence>
<dbReference type="InterPro" id="IPR016181">
    <property type="entry name" value="Acyl_CoA_acyltransferase"/>
</dbReference>
<name>A0A1F7YKH5_9BACT</name>
<dbReference type="GO" id="GO:0071555">
    <property type="term" value="P:cell wall organization"/>
    <property type="evidence" value="ECO:0007669"/>
    <property type="project" value="UniProtKB-KW"/>
</dbReference>
<evidence type="ECO:0000313" key="7">
    <source>
        <dbReference type="EMBL" id="OGM27700.1"/>
    </source>
</evidence>
<dbReference type="GO" id="GO:0009252">
    <property type="term" value="P:peptidoglycan biosynthetic process"/>
    <property type="evidence" value="ECO:0007669"/>
    <property type="project" value="UniProtKB-KW"/>
</dbReference>
<dbReference type="SUPFAM" id="SSF55729">
    <property type="entry name" value="Acyl-CoA N-acyltransferases (Nat)"/>
    <property type="match status" value="1"/>
</dbReference>
<evidence type="ECO:0000313" key="8">
    <source>
        <dbReference type="Proteomes" id="UP000178851"/>
    </source>
</evidence>
<keyword evidence="4" id="KW-0573">Peptidoglycan synthesis</keyword>
<evidence type="ECO:0000256" key="4">
    <source>
        <dbReference type="ARBA" id="ARBA00022984"/>
    </source>
</evidence>
<proteinExistence type="inferred from homology"/>
<keyword evidence="3" id="KW-0133">Cell shape</keyword>
<keyword evidence="6" id="KW-0961">Cell wall biogenesis/degradation</keyword>
<gene>
    <name evidence="7" type="ORF">A2627_04645</name>
</gene>
<dbReference type="InterPro" id="IPR003447">
    <property type="entry name" value="FEMABX"/>
</dbReference>
<dbReference type="PROSITE" id="PS51191">
    <property type="entry name" value="FEMABX"/>
    <property type="match status" value="1"/>
</dbReference>
<organism evidence="7 8">
    <name type="scientific">Candidatus Woesebacteria bacterium RIFCSPHIGHO2_01_FULL_39_28</name>
    <dbReference type="NCBI Taxonomy" id="1802496"/>
    <lineage>
        <taxon>Bacteria</taxon>
        <taxon>Candidatus Woeseibacteriota</taxon>
    </lineage>
</organism>
<sequence>MIDLRQTPEYAKYIAGIGWKVEKIGNVYCYIKKIPIIGSVIKIQRSQEIDFTEINKLAKKYRAFQIVIEPRKASPQGKPPITSHGFKPSKHPFLPSKTIHIDLTKSEKQLLKEMHYKTRYNIKIAQKNKVDIKISNDIGNFAKFWNRQSLIKGRFIPQNKEITGLYKAFGKKANLLIAYQNKNLLGGILMLRTSQIAYYMYAASSDLGKKLFAPTLLAWEAIRLAKKKGSKVFDFEGIYDERFPLPAWRGFTRFKKSFGGSEVEYPGAFTKFRIPL</sequence>
<dbReference type="Proteomes" id="UP000178851">
    <property type="component" value="Unassembled WGS sequence"/>
</dbReference>
<dbReference type="PANTHER" id="PTHR36174">
    <property type="entry name" value="LIPID II:GLYCINE GLYCYLTRANSFERASE"/>
    <property type="match status" value="1"/>
</dbReference>
<dbReference type="GO" id="GO:0016755">
    <property type="term" value="F:aminoacyltransferase activity"/>
    <property type="evidence" value="ECO:0007669"/>
    <property type="project" value="InterPro"/>
</dbReference>
<dbReference type="Gene3D" id="3.40.630.30">
    <property type="match status" value="1"/>
</dbReference>
<evidence type="ECO:0000256" key="6">
    <source>
        <dbReference type="ARBA" id="ARBA00023316"/>
    </source>
</evidence>
<dbReference type="InterPro" id="IPR050644">
    <property type="entry name" value="PG_Glycine_Bridge_Synth"/>
</dbReference>
<evidence type="ECO:0000256" key="3">
    <source>
        <dbReference type="ARBA" id="ARBA00022960"/>
    </source>
</evidence>
<comment type="similarity">
    <text evidence="1">Belongs to the FemABX family.</text>
</comment>
<dbReference type="Pfam" id="PF02388">
    <property type="entry name" value="FemAB"/>
    <property type="match status" value="1"/>
</dbReference>
<protein>
    <recommendedName>
        <fullName evidence="9">BioF2-like acetyltransferase domain-containing protein</fullName>
    </recommendedName>
</protein>
<dbReference type="PANTHER" id="PTHR36174:SF1">
    <property type="entry name" value="LIPID II:GLYCINE GLYCYLTRANSFERASE"/>
    <property type="match status" value="1"/>
</dbReference>
<keyword evidence="2" id="KW-0808">Transferase</keyword>